<dbReference type="PANTHER" id="PTHR36444:SF2">
    <property type="entry name" value="TRANSCRIPTIONAL REGULATOR PROTEIN YOBU-RELATED"/>
    <property type="match status" value="1"/>
</dbReference>
<accession>A0ABN6MGU6</accession>
<dbReference type="RefSeq" id="WP_244386426.1">
    <property type="nucleotide sequence ID" value="NZ_AP025564.1"/>
</dbReference>
<dbReference type="InterPro" id="IPR029441">
    <property type="entry name" value="Cass2"/>
</dbReference>
<dbReference type="PANTHER" id="PTHR36444">
    <property type="entry name" value="TRANSCRIPTIONAL REGULATOR PROTEIN YOBU-RELATED"/>
    <property type="match status" value="1"/>
</dbReference>
<dbReference type="EMBL" id="AP025564">
    <property type="protein sequence ID" value="BDE97232.1"/>
    <property type="molecule type" value="Genomic_DNA"/>
</dbReference>
<evidence type="ECO:0000259" key="1">
    <source>
        <dbReference type="SMART" id="SM00871"/>
    </source>
</evidence>
<proteinExistence type="predicted"/>
<dbReference type="Gene3D" id="3.20.80.10">
    <property type="entry name" value="Regulatory factor, effector binding domain"/>
    <property type="match status" value="1"/>
</dbReference>
<evidence type="ECO:0000313" key="2">
    <source>
        <dbReference type="EMBL" id="BDE97232.1"/>
    </source>
</evidence>
<dbReference type="SMART" id="SM00871">
    <property type="entry name" value="AraC_E_bind"/>
    <property type="match status" value="1"/>
</dbReference>
<evidence type="ECO:0000313" key="3">
    <source>
        <dbReference type="Proteomes" id="UP001320544"/>
    </source>
</evidence>
<name>A0ABN6MGU6_9ACTN</name>
<gene>
    <name evidence="2" type="ORF">CE91St30_25650</name>
</gene>
<organism evidence="2 3">
    <name type="scientific">Raoultibacter timonensis</name>
    <dbReference type="NCBI Taxonomy" id="1907662"/>
    <lineage>
        <taxon>Bacteria</taxon>
        <taxon>Bacillati</taxon>
        <taxon>Actinomycetota</taxon>
        <taxon>Coriobacteriia</taxon>
        <taxon>Eggerthellales</taxon>
        <taxon>Eggerthellaceae</taxon>
        <taxon>Raoultibacter</taxon>
    </lineage>
</organism>
<protein>
    <submittedName>
        <fullName evidence="2">Transcriptional regulator</fullName>
    </submittedName>
</protein>
<dbReference type="InterPro" id="IPR053182">
    <property type="entry name" value="YobU-like_regulator"/>
</dbReference>
<sequence length="155" mass="17286">MDYTVVELAESRIIGPVIRTSNDAPDCSEKIGGLWQSFMGEGMAESVPNASSEPYMCYGLYYDYSMEDQSYAMMVGSASAQGAVPERMEELIIPAGTYAKFTVHGDCVNTVVEAWNEIWAMEELTSRRAWTVDFEAYPPSDDQSDTDIDLYIAIR</sequence>
<dbReference type="Pfam" id="PF14526">
    <property type="entry name" value="Cass2"/>
    <property type="match status" value="1"/>
</dbReference>
<keyword evidence="3" id="KW-1185">Reference proteome</keyword>
<dbReference type="Proteomes" id="UP001320544">
    <property type="component" value="Chromosome"/>
</dbReference>
<reference evidence="2 3" key="1">
    <citation type="submission" date="2022-01" db="EMBL/GenBank/DDBJ databases">
        <title>Novel bile acid biosynthetic pathways are enriched in the microbiome of centenarians.</title>
        <authorList>
            <person name="Sato Y."/>
            <person name="Atarashi K."/>
            <person name="Plichta R.D."/>
            <person name="Arai Y."/>
            <person name="Sasajima S."/>
            <person name="Kearney M.S."/>
            <person name="Suda W."/>
            <person name="Takeshita K."/>
            <person name="Sasaki T."/>
            <person name="Okamoto S."/>
            <person name="Skelly N.A."/>
            <person name="Okamura Y."/>
            <person name="Vlamakis H."/>
            <person name="Li Y."/>
            <person name="Tanoue T."/>
            <person name="Takei H."/>
            <person name="Nittono H."/>
            <person name="Narushima S."/>
            <person name="Irie J."/>
            <person name="Itoh H."/>
            <person name="Moriya K."/>
            <person name="Sugiura Y."/>
            <person name="Suematsu M."/>
            <person name="Moritoki N."/>
            <person name="Shibata S."/>
            <person name="Littman R.D."/>
            <person name="Fischbach A.M."/>
            <person name="Uwamino Y."/>
            <person name="Inoue T."/>
            <person name="Honda A."/>
            <person name="Hattori M."/>
            <person name="Murai T."/>
            <person name="Xavier J.R."/>
            <person name="Hirose N."/>
            <person name="Honda K."/>
        </authorList>
    </citation>
    <scope>NUCLEOTIDE SEQUENCE [LARGE SCALE GENOMIC DNA]</scope>
    <source>
        <strain evidence="2 3">CE91-St30</strain>
    </source>
</reference>
<dbReference type="InterPro" id="IPR011256">
    <property type="entry name" value="Reg_factor_effector_dom_sf"/>
</dbReference>
<feature type="domain" description="AraC effector-binding" evidence="1">
    <location>
        <begin position="1"/>
        <end position="155"/>
    </location>
</feature>
<dbReference type="SUPFAM" id="SSF55136">
    <property type="entry name" value="Probable bacterial effector-binding domain"/>
    <property type="match status" value="1"/>
</dbReference>
<dbReference type="InterPro" id="IPR010499">
    <property type="entry name" value="AraC_E-bd"/>
</dbReference>